<evidence type="ECO:0000313" key="1">
    <source>
        <dbReference type="EMBL" id="SQI33333.1"/>
    </source>
</evidence>
<organism evidence="1 2">
    <name type="scientific">Serratia plymuthica</name>
    <dbReference type="NCBI Taxonomy" id="82996"/>
    <lineage>
        <taxon>Bacteria</taxon>
        <taxon>Pseudomonadati</taxon>
        <taxon>Pseudomonadota</taxon>
        <taxon>Gammaproteobacteria</taxon>
        <taxon>Enterobacterales</taxon>
        <taxon>Yersiniaceae</taxon>
        <taxon>Serratia</taxon>
    </lineage>
</organism>
<evidence type="ECO:0000313" key="2">
    <source>
        <dbReference type="Proteomes" id="UP000248897"/>
    </source>
</evidence>
<proteinExistence type="predicted"/>
<dbReference type="AlphaFoldDB" id="A0A2X4U2A2"/>
<dbReference type="Proteomes" id="UP000248897">
    <property type="component" value="Chromosome 1"/>
</dbReference>
<protein>
    <submittedName>
        <fullName evidence="1">Uncharacterized protein</fullName>
    </submittedName>
</protein>
<gene>
    <name evidence="1" type="ORF">NCTC12961_01402</name>
</gene>
<sequence length="67" mass="7762">MNAYLQIKLDDELAERVQRLMDSLLNSEEHCSFGNEINHDLYMEKLLGVVSGWAELNGYAEDVRFKV</sequence>
<name>A0A2X4U2A2_SERPL</name>
<accession>A0A2X4U2A2</accession>
<reference evidence="1 2" key="1">
    <citation type="submission" date="2018-06" db="EMBL/GenBank/DDBJ databases">
        <authorList>
            <consortium name="Pathogen Informatics"/>
            <person name="Doyle S."/>
        </authorList>
    </citation>
    <scope>NUCLEOTIDE SEQUENCE [LARGE SCALE GENOMIC DNA]</scope>
    <source>
        <strain evidence="1 2">NCTC12961</strain>
    </source>
</reference>
<dbReference type="EMBL" id="LS483469">
    <property type="protein sequence ID" value="SQI33333.1"/>
    <property type="molecule type" value="Genomic_DNA"/>
</dbReference>